<dbReference type="Gene3D" id="3.30.470.30">
    <property type="entry name" value="DNA ligase/mRNA capping enzyme"/>
    <property type="match status" value="1"/>
</dbReference>
<dbReference type="PANTHER" id="PTHR45674:SF13">
    <property type="entry name" value="DNA LIGASE-RELATED"/>
    <property type="match status" value="1"/>
</dbReference>
<dbReference type="InterPro" id="IPR036599">
    <property type="entry name" value="DNA_ligase_N_sf"/>
</dbReference>
<evidence type="ECO:0000256" key="7">
    <source>
        <dbReference type="ARBA" id="ARBA00023172"/>
    </source>
</evidence>
<proteinExistence type="predicted"/>
<dbReference type="RefSeq" id="WP_280598974.1">
    <property type="nucleotide sequence ID" value="NZ_JARXRN010000011.1"/>
</dbReference>
<dbReference type="CDD" id="cd07972">
    <property type="entry name" value="OBF_DNA_ligase_Arch_LigB"/>
    <property type="match status" value="1"/>
</dbReference>
<keyword evidence="6" id="KW-0067">ATP-binding</keyword>
<evidence type="ECO:0000256" key="1">
    <source>
        <dbReference type="ARBA" id="ARBA00022598"/>
    </source>
</evidence>
<dbReference type="Proteomes" id="UP001156831">
    <property type="component" value="Unassembled WGS sequence"/>
</dbReference>
<comment type="catalytic activity">
    <reaction evidence="10">
        <text>ATP + (deoxyribonucleotide)n-3'-hydroxyl + 5'-phospho-(deoxyribonucleotide)m = (deoxyribonucleotide)n+m + AMP + diphosphate.</text>
        <dbReference type="EC" id="6.5.1.1"/>
    </reaction>
</comment>
<gene>
    <name evidence="13" type="ORF">QFW80_00650</name>
</gene>
<dbReference type="SUPFAM" id="SSF50249">
    <property type="entry name" value="Nucleic acid-binding proteins"/>
    <property type="match status" value="1"/>
</dbReference>
<evidence type="ECO:0000256" key="8">
    <source>
        <dbReference type="ARBA" id="ARBA00023204"/>
    </source>
</evidence>
<dbReference type="Pfam" id="PF04675">
    <property type="entry name" value="DNA_ligase_A_N"/>
    <property type="match status" value="1"/>
</dbReference>
<dbReference type="Pfam" id="PF01068">
    <property type="entry name" value="DNA_ligase_A_M"/>
    <property type="match status" value="1"/>
</dbReference>
<evidence type="ECO:0000256" key="10">
    <source>
        <dbReference type="ARBA" id="ARBA00034003"/>
    </source>
</evidence>
<comment type="caution">
    <text evidence="13">The sequence shown here is derived from an EMBL/GenBank/DDBJ whole genome shotgun (WGS) entry which is preliminary data.</text>
</comment>
<feature type="domain" description="ATP-dependent DNA ligase family profile" evidence="12">
    <location>
        <begin position="373"/>
        <end position="503"/>
    </location>
</feature>
<dbReference type="GO" id="GO:0003910">
    <property type="term" value="F:DNA ligase (ATP) activity"/>
    <property type="evidence" value="ECO:0007669"/>
    <property type="project" value="UniProtKB-EC"/>
</dbReference>
<organism evidence="13 14">
    <name type="scientific">Luteimonas rhizosphaericola</name>
    <dbReference type="NCBI Taxonomy" id="3042024"/>
    <lineage>
        <taxon>Bacteria</taxon>
        <taxon>Pseudomonadati</taxon>
        <taxon>Pseudomonadota</taxon>
        <taxon>Gammaproteobacteria</taxon>
        <taxon>Lysobacterales</taxon>
        <taxon>Lysobacteraceae</taxon>
        <taxon>Luteimonas</taxon>
    </lineage>
</organism>
<dbReference type="InterPro" id="IPR026333">
    <property type="entry name" value="ATP_dep_DNA_lig_pp_1105_fam"/>
</dbReference>
<evidence type="ECO:0000313" key="14">
    <source>
        <dbReference type="Proteomes" id="UP001156831"/>
    </source>
</evidence>
<evidence type="ECO:0000256" key="4">
    <source>
        <dbReference type="ARBA" id="ARBA00022741"/>
    </source>
</evidence>
<keyword evidence="9" id="KW-0131">Cell cycle</keyword>
<evidence type="ECO:0000256" key="6">
    <source>
        <dbReference type="ARBA" id="ARBA00022840"/>
    </source>
</evidence>
<dbReference type="EC" id="6.5.1.1" evidence="13"/>
<feature type="region of interest" description="Disordered" evidence="11">
    <location>
        <begin position="224"/>
        <end position="275"/>
    </location>
</feature>
<evidence type="ECO:0000256" key="5">
    <source>
        <dbReference type="ARBA" id="ARBA00022763"/>
    </source>
</evidence>
<dbReference type="NCBIfam" id="TIGR04120">
    <property type="entry name" value="DNA_lig_bact"/>
    <property type="match status" value="1"/>
</dbReference>
<keyword evidence="8" id="KW-0234">DNA repair</keyword>
<keyword evidence="2" id="KW-0132">Cell division</keyword>
<accession>A0ABT6JF37</accession>
<keyword evidence="3" id="KW-0479">Metal-binding</keyword>
<dbReference type="PANTHER" id="PTHR45674">
    <property type="entry name" value="DNA LIGASE 1/3 FAMILY MEMBER"/>
    <property type="match status" value="1"/>
</dbReference>
<keyword evidence="7" id="KW-0233">DNA recombination</keyword>
<dbReference type="SUPFAM" id="SSF56091">
    <property type="entry name" value="DNA ligase/mRNA capping enzyme, catalytic domain"/>
    <property type="match status" value="1"/>
</dbReference>
<protein>
    <submittedName>
        <fullName evidence="13">Cisplatin damage response ATP-dependent DNA ligase</fullName>
        <ecNumber evidence="13">6.5.1.1</ecNumber>
    </submittedName>
</protein>
<name>A0ABT6JF37_9GAMM</name>
<dbReference type="InterPro" id="IPR012308">
    <property type="entry name" value="DNA_ligase_ATP-dep_N"/>
</dbReference>
<keyword evidence="4" id="KW-0547">Nucleotide-binding</keyword>
<evidence type="ECO:0000256" key="11">
    <source>
        <dbReference type="SAM" id="MobiDB-lite"/>
    </source>
</evidence>
<evidence type="ECO:0000256" key="3">
    <source>
        <dbReference type="ARBA" id="ARBA00022723"/>
    </source>
</evidence>
<dbReference type="EMBL" id="JARXRN010000011">
    <property type="protein sequence ID" value="MDH5829033.1"/>
    <property type="molecule type" value="Genomic_DNA"/>
</dbReference>
<dbReference type="CDD" id="cd07897">
    <property type="entry name" value="Adenylation_DNA_ligase_Bac1"/>
    <property type="match status" value="1"/>
</dbReference>
<dbReference type="Gene3D" id="1.10.3260.10">
    <property type="entry name" value="DNA ligase, ATP-dependent, N-terminal domain"/>
    <property type="match status" value="1"/>
</dbReference>
<keyword evidence="14" id="KW-1185">Reference proteome</keyword>
<evidence type="ECO:0000256" key="2">
    <source>
        <dbReference type="ARBA" id="ARBA00022618"/>
    </source>
</evidence>
<keyword evidence="1 13" id="KW-0436">Ligase</keyword>
<keyword evidence="5" id="KW-0227">DNA damage</keyword>
<dbReference type="InterPro" id="IPR012340">
    <property type="entry name" value="NA-bd_OB-fold"/>
</dbReference>
<evidence type="ECO:0000313" key="13">
    <source>
        <dbReference type="EMBL" id="MDH5829033.1"/>
    </source>
</evidence>
<evidence type="ECO:0000256" key="9">
    <source>
        <dbReference type="ARBA" id="ARBA00023306"/>
    </source>
</evidence>
<dbReference type="InterPro" id="IPR012310">
    <property type="entry name" value="DNA_ligase_ATP-dep_cent"/>
</dbReference>
<sequence>MRRFATLYRELDRSTATLDKRAALVRYFREAPPRDAAWALHLLAGGKVAGAKKRIANTRELRAWIAAEAGLPDWLVDDSYDQVGDLAETLALLLDDPAQRAADVPLSEWIERRLLPVANRDEDVRRAVVVEAWRTLCFDERLLFNKLLTGALRVGVSQRLVQQALAEMSGVDIARIAQRMLGEWSPTPAFLERLLSHEALESDRQQPYPFFLATPIEAALRPEAPAEDGQGTTASEGQAPEPADAGSAATGDPGDRALEADADPGGATDSTTALANDPGAIERALGPVDDWLLEWKWDGIRLQLIRRGGEVALWSRGEERLDGRFPEIEDAARALPRDCVLDGELLAWRAGEDAPLAFTALQTRIQRRKPGPKTLADTPVRVQAYDLLELDGVDWRGRPQRERREALAALLDAHDDPRIVLSPLVDVDHWAHAAALRGQARERGVEGLMLKRAVAPYQGGRRRGDWWKWKIDPLTVDAVLIYAQSGHGRRSTLYTDYTFGLWDGDALVPVAKAYSGLDDAEILRLDRWIRAHTLERFGPVRSVPGVHVFELGFEAVNRSTRHKSGIAVRFPRILRWRQDKPAAEADRLDTLRALAR</sequence>
<evidence type="ECO:0000259" key="12">
    <source>
        <dbReference type="PROSITE" id="PS50160"/>
    </source>
</evidence>
<dbReference type="InterPro" id="IPR050191">
    <property type="entry name" value="ATP-dep_DNA_ligase"/>
</dbReference>
<dbReference type="PROSITE" id="PS50160">
    <property type="entry name" value="DNA_LIGASE_A3"/>
    <property type="match status" value="1"/>
</dbReference>
<dbReference type="Gene3D" id="2.40.50.140">
    <property type="entry name" value="Nucleic acid-binding proteins"/>
    <property type="match status" value="1"/>
</dbReference>
<reference evidence="13 14" key="1">
    <citation type="submission" date="2023-04" db="EMBL/GenBank/DDBJ databases">
        <title>Luteimonas sp. M1R5S18.</title>
        <authorList>
            <person name="Sun J.-Q."/>
        </authorList>
    </citation>
    <scope>NUCLEOTIDE SEQUENCE [LARGE SCALE GENOMIC DNA]</scope>
    <source>
        <strain evidence="13 14">M1R5S18</strain>
    </source>
</reference>